<dbReference type="Pfam" id="PF00582">
    <property type="entry name" value="Usp"/>
    <property type="match status" value="1"/>
</dbReference>
<evidence type="ECO:0000256" key="1">
    <source>
        <dbReference type="ARBA" id="ARBA00008791"/>
    </source>
</evidence>
<dbReference type="AlphaFoldDB" id="A0A1H9LN39"/>
<dbReference type="Gene3D" id="3.40.50.620">
    <property type="entry name" value="HUPs"/>
    <property type="match status" value="1"/>
</dbReference>
<feature type="domain" description="UspA" evidence="2">
    <location>
        <begin position="3"/>
        <end position="141"/>
    </location>
</feature>
<name>A0A1H9LN39_9BURK</name>
<keyword evidence="4" id="KW-1185">Reference proteome</keyword>
<evidence type="ECO:0000259" key="2">
    <source>
        <dbReference type="Pfam" id="PF00582"/>
    </source>
</evidence>
<protein>
    <submittedName>
        <fullName evidence="3">Nucleotide-binding universal stress protein, UspA family</fullName>
    </submittedName>
</protein>
<dbReference type="STRING" id="180197.SAMN02982919_01809"/>
<dbReference type="SUPFAM" id="SSF52402">
    <property type="entry name" value="Adenine nucleotide alpha hydrolases-like"/>
    <property type="match status" value="1"/>
</dbReference>
<accession>A0A1H9LN39</accession>
<organism evidence="3 4">
    <name type="scientific">Giesbergeria anulus</name>
    <dbReference type="NCBI Taxonomy" id="180197"/>
    <lineage>
        <taxon>Bacteria</taxon>
        <taxon>Pseudomonadati</taxon>
        <taxon>Pseudomonadota</taxon>
        <taxon>Betaproteobacteria</taxon>
        <taxon>Burkholderiales</taxon>
        <taxon>Comamonadaceae</taxon>
        <taxon>Giesbergeria</taxon>
    </lineage>
</organism>
<dbReference type="CDD" id="cd23659">
    <property type="entry name" value="USP_At3g01520-like"/>
    <property type="match status" value="1"/>
</dbReference>
<dbReference type="RefSeq" id="WP_091456188.1">
    <property type="nucleotide sequence ID" value="NZ_FOGD01000004.1"/>
</dbReference>
<evidence type="ECO:0000313" key="3">
    <source>
        <dbReference type="EMBL" id="SER12820.1"/>
    </source>
</evidence>
<dbReference type="EMBL" id="FOGD01000004">
    <property type="protein sequence ID" value="SER12820.1"/>
    <property type="molecule type" value="Genomic_DNA"/>
</dbReference>
<dbReference type="PRINTS" id="PR01438">
    <property type="entry name" value="UNVRSLSTRESS"/>
</dbReference>
<dbReference type="InterPro" id="IPR006016">
    <property type="entry name" value="UspA"/>
</dbReference>
<dbReference type="PANTHER" id="PTHR31964">
    <property type="entry name" value="ADENINE NUCLEOTIDE ALPHA HYDROLASES-LIKE SUPERFAMILY PROTEIN"/>
    <property type="match status" value="1"/>
</dbReference>
<dbReference type="PANTHER" id="PTHR31964:SF113">
    <property type="entry name" value="USPA DOMAIN-CONTAINING PROTEIN"/>
    <property type="match status" value="1"/>
</dbReference>
<dbReference type="InterPro" id="IPR006015">
    <property type="entry name" value="Universal_stress_UspA"/>
</dbReference>
<gene>
    <name evidence="3" type="ORF">SAMN02982919_01809</name>
</gene>
<dbReference type="Proteomes" id="UP000199766">
    <property type="component" value="Unassembled WGS sequence"/>
</dbReference>
<dbReference type="InterPro" id="IPR014729">
    <property type="entry name" value="Rossmann-like_a/b/a_fold"/>
</dbReference>
<sequence>MLKILIAIDGSECSLDAVHHALKLVEKGLQAQFVLANVQEPASLYELVTSRDTDLIAAASVEAAQDLMAPALALLQQAGQECTTEVGIGDPANTLIDIIEDTGCDLVLIAARGQGAIASALLGSVSQELAHSSPVPVTIVHPIDAELAPDEDVDSADATA</sequence>
<dbReference type="OrthoDB" id="5512223at2"/>
<evidence type="ECO:0000313" key="4">
    <source>
        <dbReference type="Proteomes" id="UP000199766"/>
    </source>
</evidence>
<reference evidence="3 4" key="1">
    <citation type="submission" date="2016-10" db="EMBL/GenBank/DDBJ databases">
        <authorList>
            <person name="de Groot N.N."/>
        </authorList>
    </citation>
    <scope>NUCLEOTIDE SEQUENCE [LARGE SCALE GENOMIC DNA]</scope>
    <source>
        <strain evidence="3 4">ATCC 35958</strain>
    </source>
</reference>
<comment type="similarity">
    <text evidence="1">Belongs to the universal stress protein A family.</text>
</comment>
<proteinExistence type="inferred from homology"/>